<gene>
    <name evidence="4" type="ordered locus">HRM2_43100</name>
</gene>
<dbReference type="GO" id="GO:1990281">
    <property type="term" value="C:efflux pump complex"/>
    <property type="evidence" value="ECO:0007669"/>
    <property type="project" value="TreeGrafter"/>
</dbReference>
<feature type="domain" description="CzcB-like barrel-sandwich hybrid" evidence="3">
    <location>
        <begin position="66"/>
        <end position="223"/>
    </location>
</feature>
<keyword evidence="5" id="KW-1185">Reference proteome</keyword>
<dbReference type="KEGG" id="dat:HRM2_43100"/>
<dbReference type="RefSeq" id="WP_015906098.1">
    <property type="nucleotide sequence ID" value="NC_012108.1"/>
</dbReference>
<accession>C0QDU5</accession>
<dbReference type="Proteomes" id="UP000000442">
    <property type="component" value="Chromosome"/>
</dbReference>
<feature type="coiled-coil region" evidence="2">
    <location>
        <begin position="165"/>
        <end position="192"/>
    </location>
</feature>
<dbReference type="SUPFAM" id="SSF111369">
    <property type="entry name" value="HlyD-like secretion proteins"/>
    <property type="match status" value="1"/>
</dbReference>
<evidence type="ECO:0000313" key="5">
    <source>
        <dbReference type="Proteomes" id="UP000000442"/>
    </source>
</evidence>
<dbReference type="Gene3D" id="2.40.50.100">
    <property type="match status" value="2"/>
</dbReference>
<evidence type="ECO:0000256" key="2">
    <source>
        <dbReference type="SAM" id="Coils"/>
    </source>
</evidence>
<reference evidence="4 5" key="1">
    <citation type="journal article" date="2009" name="Environ. Microbiol.">
        <title>Genome sequence of Desulfobacterium autotrophicum HRM2, a marine sulfate reducer oxidizing organic carbon completely to carbon dioxide.</title>
        <authorList>
            <person name="Strittmatter A.W."/>
            <person name="Liesegang H."/>
            <person name="Rabus R."/>
            <person name="Decker I."/>
            <person name="Amann J."/>
            <person name="Andres S."/>
            <person name="Henne A."/>
            <person name="Fricke W.F."/>
            <person name="Martinez-Arias R."/>
            <person name="Bartels D."/>
            <person name="Goesmann A."/>
            <person name="Krause L."/>
            <person name="Puehler A."/>
            <person name="Klenk H.P."/>
            <person name="Richter M."/>
            <person name="Schuler M."/>
            <person name="Gloeckner F.O."/>
            <person name="Meyerdierks A."/>
            <person name="Gottschalk G."/>
            <person name="Amann R."/>
        </authorList>
    </citation>
    <scope>NUCLEOTIDE SEQUENCE [LARGE SCALE GENOMIC DNA]</scope>
    <source>
        <strain evidence="5">ATCC 43914 / DSM 3382 / HRM2</strain>
    </source>
</reference>
<sequence length="387" mass="41670">MKKIMIVLVLALLVIGGLYLVRQKRLTIREAGGQPVRATVVRAAVAKRGDLLVSRTYLARVEPWQAATVAAQIVSRVTDVRVQVGDLVSRGGVLAHLESEELMARVQGAEAGVSQARMQAMAARETVQALGKTLDFRTLEFDRDRRLVKAGAIARVVADTSLDQLNEIRGRLQSMEKTAQAATEQITFREQELSQARIRLAYGQITAPFGGVVVERLVDPGDMAGPGQPLVILEDHTRFRISFDVPQAELSWFKPEMAVMALSGVNLELSVSRTHSSLNSDRTLTVECDAPPAPGLRAGGTLVVKVVLDRFEDQVLVPEASLIPVPGGGDAVFIVANKKTTAVPVTVLGRNAGQVAVKGLDPGSQVIQNTYLGWNRLAAGEPVEVLP</sequence>
<proteinExistence type="inferred from homology"/>
<evidence type="ECO:0000313" key="4">
    <source>
        <dbReference type="EMBL" id="ACN17366.1"/>
    </source>
</evidence>
<dbReference type="HOGENOM" id="CLU_018816_1_4_7"/>
<comment type="similarity">
    <text evidence="1">Belongs to the membrane fusion protein (MFP) (TC 8.A.1) family.</text>
</comment>
<evidence type="ECO:0000259" key="3">
    <source>
        <dbReference type="Pfam" id="PF25973"/>
    </source>
</evidence>
<dbReference type="GO" id="GO:0015562">
    <property type="term" value="F:efflux transmembrane transporter activity"/>
    <property type="evidence" value="ECO:0007669"/>
    <property type="project" value="TreeGrafter"/>
</dbReference>
<dbReference type="OrthoDB" id="176710at2"/>
<name>C0QDU5_DESAH</name>
<keyword evidence="2" id="KW-0175">Coiled coil</keyword>
<dbReference type="Gene3D" id="2.40.420.20">
    <property type="match status" value="1"/>
</dbReference>
<dbReference type="NCBIfam" id="TIGR01730">
    <property type="entry name" value="RND_mfp"/>
    <property type="match status" value="1"/>
</dbReference>
<protein>
    <submittedName>
        <fullName evidence="4">Membrane efflux protein</fullName>
    </submittedName>
</protein>
<dbReference type="PANTHER" id="PTHR30469:SF15">
    <property type="entry name" value="HLYD FAMILY OF SECRETION PROTEINS"/>
    <property type="match status" value="1"/>
</dbReference>
<dbReference type="InterPro" id="IPR058647">
    <property type="entry name" value="BSH_CzcB-like"/>
</dbReference>
<dbReference type="eggNOG" id="COG0845">
    <property type="taxonomic scope" value="Bacteria"/>
</dbReference>
<dbReference type="AlphaFoldDB" id="C0QDU5"/>
<organism evidence="4 5">
    <name type="scientific">Desulforapulum autotrophicum (strain ATCC 43914 / DSM 3382 / VKM B-1955 / HRM2)</name>
    <name type="common">Desulfobacterium autotrophicum</name>
    <dbReference type="NCBI Taxonomy" id="177437"/>
    <lineage>
        <taxon>Bacteria</taxon>
        <taxon>Pseudomonadati</taxon>
        <taxon>Thermodesulfobacteriota</taxon>
        <taxon>Desulfobacteria</taxon>
        <taxon>Desulfobacterales</taxon>
        <taxon>Desulfobacteraceae</taxon>
        <taxon>Desulforapulum</taxon>
    </lineage>
</organism>
<dbReference type="PANTHER" id="PTHR30469">
    <property type="entry name" value="MULTIDRUG RESISTANCE PROTEIN MDTA"/>
    <property type="match status" value="1"/>
</dbReference>
<evidence type="ECO:0000256" key="1">
    <source>
        <dbReference type="ARBA" id="ARBA00009477"/>
    </source>
</evidence>
<dbReference type="STRING" id="177437.HRM2_43100"/>
<dbReference type="Pfam" id="PF25973">
    <property type="entry name" value="BSH_CzcB"/>
    <property type="match status" value="1"/>
</dbReference>
<dbReference type="EMBL" id="CP001087">
    <property type="protein sequence ID" value="ACN17366.1"/>
    <property type="molecule type" value="Genomic_DNA"/>
</dbReference>
<dbReference type="InterPro" id="IPR006143">
    <property type="entry name" value="RND_pump_MFP"/>
</dbReference>